<dbReference type="GO" id="GO:0005762">
    <property type="term" value="C:mitochondrial large ribosomal subunit"/>
    <property type="evidence" value="ECO:0007669"/>
    <property type="project" value="TreeGrafter"/>
</dbReference>
<dbReference type="InterPro" id="IPR001857">
    <property type="entry name" value="Ribosomal_bL19"/>
</dbReference>
<keyword evidence="2" id="KW-0689">Ribosomal protein</keyword>
<keyword evidence="5" id="KW-1185">Reference proteome</keyword>
<name>A0A8H4QYZ2_9AGAR</name>
<dbReference type="GO" id="GO:0003735">
    <property type="term" value="F:structural constituent of ribosome"/>
    <property type="evidence" value="ECO:0007669"/>
    <property type="project" value="InterPro"/>
</dbReference>
<gene>
    <name evidence="4" type="ORF">D9613_005574</name>
</gene>
<evidence type="ECO:0000313" key="5">
    <source>
        <dbReference type="Proteomes" id="UP000521872"/>
    </source>
</evidence>
<dbReference type="PRINTS" id="PR00061">
    <property type="entry name" value="RIBOSOMALL19"/>
</dbReference>
<evidence type="ECO:0000256" key="3">
    <source>
        <dbReference type="ARBA" id="ARBA00023274"/>
    </source>
</evidence>
<dbReference type="EMBL" id="JAACJL010000016">
    <property type="protein sequence ID" value="KAF4619756.1"/>
    <property type="molecule type" value="Genomic_DNA"/>
</dbReference>
<dbReference type="InterPro" id="IPR038657">
    <property type="entry name" value="Ribosomal_bL19_sf"/>
</dbReference>
<dbReference type="SUPFAM" id="SSF50104">
    <property type="entry name" value="Translation proteins SH3-like domain"/>
    <property type="match status" value="1"/>
</dbReference>
<dbReference type="AlphaFoldDB" id="A0A8H4QYZ2"/>
<keyword evidence="3" id="KW-0687">Ribonucleoprotein</keyword>
<evidence type="ECO:0000256" key="1">
    <source>
        <dbReference type="ARBA" id="ARBA00005781"/>
    </source>
</evidence>
<evidence type="ECO:0000313" key="4">
    <source>
        <dbReference type="EMBL" id="KAF4619756.1"/>
    </source>
</evidence>
<accession>A0A8H4QYZ2</accession>
<protein>
    <recommendedName>
        <fullName evidence="6">Ribosomal protein L19</fullName>
    </recommendedName>
</protein>
<organism evidence="4 5">
    <name type="scientific">Agrocybe pediades</name>
    <dbReference type="NCBI Taxonomy" id="84607"/>
    <lineage>
        <taxon>Eukaryota</taxon>
        <taxon>Fungi</taxon>
        <taxon>Dikarya</taxon>
        <taxon>Basidiomycota</taxon>
        <taxon>Agaricomycotina</taxon>
        <taxon>Agaricomycetes</taxon>
        <taxon>Agaricomycetidae</taxon>
        <taxon>Agaricales</taxon>
        <taxon>Agaricineae</taxon>
        <taxon>Strophariaceae</taxon>
        <taxon>Agrocybe</taxon>
    </lineage>
</organism>
<evidence type="ECO:0000256" key="2">
    <source>
        <dbReference type="ARBA" id="ARBA00022980"/>
    </source>
</evidence>
<sequence length="178" mass="19892">MISRFAQRFARGMATKATASSTNAAPSASYPFSKTALVVPRPQYTTPTPAAEKGKGLMEHLRSTLYTPEKYKMMRELFSKKSPNQLRIGSIVSVISEQAPTIFNGVLIAIRRRGPDTSIRVRNILQRTGTEMQFFVNSPHLKEIKLLKSPPGGRMRRAKLYYLRDSPDKMSMLAGGKN</sequence>
<dbReference type="GO" id="GO:0006412">
    <property type="term" value="P:translation"/>
    <property type="evidence" value="ECO:0007669"/>
    <property type="project" value="InterPro"/>
</dbReference>
<dbReference type="PANTHER" id="PTHR15680:SF9">
    <property type="entry name" value="LARGE RIBOSOMAL SUBUNIT PROTEIN BL19M"/>
    <property type="match status" value="1"/>
</dbReference>
<comment type="caution">
    <text evidence="4">The sequence shown here is derived from an EMBL/GenBank/DDBJ whole genome shotgun (WGS) entry which is preliminary data.</text>
</comment>
<dbReference type="PANTHER" id="PTHR15680">
    <property type="entry name" value="RIBOSOMAL PROTEIN L19"/>
    <property type="match status" value="1"/>
</dbReference>
<dbReference type="Pfam" id="PF01245">
    <property type="entry name" value="Ribosomal_L19"/>
    <property type="match status" value="1"/>
</dbReference>
<comment type="similarity">
    <text evidence="1">Belongs to the bacterial ribosomal protein bL19 family.</text>
</comment>
<evidence type="ECO:0008006" key="6">
    <source>
        <dbReference type="Google" id="ProtNLM"/>
    </source>
</evidence>
<dbReference type="Proteomes" id="UP000521872">
    <property type="component" value="Unassembled WGS sequence"/>
</dbReference>
<dbReference type="Gene3D" id="2.30.30.790">
    <property type="match status" value="1"/>
</dbReference>
<proteinExistence type="inferred from homology"/>
<dbReference type="OrthoDB" id="4726at2759"/>
<dbReference type="InterPro" id="IPR008991">
    <property type="entry name" value="Translation_prot_SH3-like_sf"/>
</dbReference>
<reference evidence="4 5" key="1">
    <citation type="submission" date="2019-12" db="EMBL/GenBank/DDBJ databases">
        <authorList>
            <person name="Floudas D."/>
            <person name="Bentzer J."/>
            <person name="Ahren D."/>
            <person name="Johansson T."/>
            <person name="Persson P."/>
            <person name="Tunlid A."/>
        </authorList>
    </citation>
    <scope>NUCLEOTIDE SEQUENCE [LARGE SCALE GENOMIC DNA]</scope>
    <source>
        <strain evidence="4 5">CBS 102.39</strain>
    </source>
</reference>